<keyword evidence="13" id="KW-0472">Membrane</keyword>
<dbReference type="PROSITE" id="PS01124">
    <property type="entry name" value="HTH_ARAC_FAMILY_2"/>
    <property type="match status" value="1"/>
</dbReference>
<gene>
    <name evidence="17" type="ORF">EE52_0207280</name>
</gene>
<dbReference type="EC" id="2.7.13.3" evidence="2"/>
<evidence type="ECO:0000259" key="15">
    <source>
        <dbReference type="PROSITE" id="PS50109"/>
    </source>
</evidence>
<evidence type="ECO:0000256" key="12">
    <source>
        <dbReference type="PROSITE-ProRule" id="PRU00169"/>
    </source>
</evidence>
<dbReference type="InterPro" id="IPR005467">
    <property type="entry name" value="His_kinase_dom"/>
</dbReference>
<dbReference type="InterPro" id="IPR011006">
    <property type="entry name" value="CheY-like_superfamily"/>
</dbReference>
<organism evidence="17">
    <name type="scientific">Bacteroides fragilis</name>
    <dbReference type="NCBI Taxonomy" id="817"/>
    <lineage>
        <taxon>Bacteria</taxon>
        <taxon>Pseudomonadati</taxon>
        <taxon>Bacteroidota</taxon>
        <taxon>Bacteroidia</taxon>
        <taxon>Bacteroidales</taxon>
        <taxon>Bacteroidaceae</taxon>
        <taxon>Bacteroides</taxon>
    </lineage>
</organism>
<dbReference type="PATRIC" id="fig|817.53.peg.1508"/>
<dbReference type="Gene3D" id="2.130.10.10">
    <property type="entry name" value="YVTN repeat-like/Quinoprotein amine dehydrogenase"/>
    <property type="match status" value="2"/>
</dbReference>
<evidence type="ECO:0000256" key="11">
    <source>
        <dbReference type="ARBA" id="ARBA00023163"/>
    </source>
</evidence>
<dbReference type="InterPro" id="IPR011110">
    <property type="entry name" value="Reg_prop"/>
</dbReference>
<dbReference type="Pfam" id="PF07494">
    <property type="entry name" value="Reg_prop"/>
    <property type="match status" value="3"/>
</dbReference>
<evidence type="ECO:0000256" key="3">
    <source>
        <dbReference type="ARBA" id="ARBA00022553"/>
    </source>
</evidence>
<evidence type="ECO:0000259" key="16">
    <source>
        <dbReference type="PROSITE" id="PS50110"/>
    </source>
</evidence>
<dbReference type="InterPro" id="IPR011123">
    <property type="entry name" value="Y_Y_Y"/>
</dbReference>
<dbReference type="GO" id="GO:0000155">
    <property type="term" value="F:phosphorelay sensor kinase activity"/>
    <property type="evidence" value="ECO:0007669"/>
    <property type="project" value="InterPro"/>
</dbReference>
<comment type="caution">
    <text evidence="17">The sequence shown here is derived from an EMBL/GenBank/DDBJ whole genome shotgun (WGS) entry which is preliminary data.</text>
</comment>
<keyword evidence="13" id="KW-1133">Transmembrane helix</keyword>
<evidence type="ECO:0000256" key="5">
    <source>
        <dbReference type="ARBA" id="ARBA00022741"/>
    </source>
</evidence>
<sequence>MKQLNLFLLILFVCSYPIVSGYAFFDKDIRLLTMQDGLADNTISSIYKDRDGFMWFGTNNGLSRYDGKSIKNFSPSQAYMHVKEIVEMSDQYLGVIAGNILYCFNRTTETFIPVVHATDHSRICIPHIMPAENNSFWAFSGHTLYLYTKKEVKNEKGEVVLIKLECEKQYKDLIDSTDSFYAMCYADSQKTLCLITGRGTLILFRPESLEQSKKVSLWGNKVWDVTSVLYDKGIVWISTVGQGILRYHVASGHADRITYQENNKENSLSHTDVFRVVPIKNDRYLAVTWSGYTLLLQDKDNPEKMTTEIYNNTASQLHRSLETRMISAYYDPNGIVWIGTNGGGVMYSDLRSQFYNQFHQERHNEVCGIVMDGRKYVWMATFHQGIMKSEQPFQLGRRMSFITVGTPEVRKKNTVLCAMKDNRGSLWFGNSDGTLTLYDGATGQFRLRSLQDKGRVNVAAVWALYMDADRCLWIGTNNGVWKLNTKSGVSQKISIEKAFKDSTKVHVRAIVGTKDGAIWLGTSNIGVCKLKLDSEGEMSIKIGYEKVANIKNSSVRSLLVSSDGNVYVGYMDGFAILSPKTDAIREYYTTRDGLCSNFIGCLVEDHRGHIWLGSNSGVSRYSRHQHLFYNYYISGSNRSALLADKTLFFGNNKSLTYFNPDNVDVRLAGDKVFITELEVDNRSVGIGDKINEQTVLKEGISYTGSVTLNNENRDFALTFNNLSYAEEQQKYNYRLLPYQTQWLVSNDGEKAAYTNLPEGDYTFEVKSIYPDGRNGKVTLLQIHILPHWSRTLPFRLLILLLLVGIVAYLIRLVKLRQRRMEHEMRMEHELLTVNLEREKERQIRMERENFFTSAAHELRTPLTLILSPLQELLQYIKASDPLYSKLYTMYKNGASLHTLVDQLLYVQKIEAGMVKLRLSEADIVGLVKEVAESFRQMAGVKGFTFNVQLPDDPVYLWIDTEKITSSVSNLLSNAFKYTSPNGEVLLSLTRMERDGKGFCRITVSDTGTGIPDELQKRIFDSFITGDNSPAFSTKVGIGLRIVKNTMDLHHGQVTLDSEPGKGSTFVLLIPEGKSHFIGDLYEVVDYHKHEMEPQFQPLSIQENTEGEVPVTKKTLLIIEDNVDVRQYIRSLFVAKYTVLEAADGEEGIQVATKEIPDLIISDVMMPVKDGFACCREIRERQETAHIPILMLTARAEDADVLQGSRSGADDYMMKPFNPEVLKAKVENLILQRERLKRIYTKALMLKQEPAEDEEADDVFMQKLINVIEKNLSDDNFNVKMLAEQLHMSQPTLYRKVKQRSELSVVDMIRSIRVSKAASLIMENRYSIQEISEMVGFSDARTLRKHFTEQFGVPPSKYMESK</sequence>
<dbReference type="RefSeq" id="WP_044300051.1">
    <property type="nucleotide sequence ID" value="NZ_CP036542.1"/>
</dbReference>
<dbReference type="FunFam" id="3.30.565.10:FF:000037">
    <property type="entry name" value="Hybrid sensor histidine kinase/response regulator"/>
    <property type="match status" value="1"/>
</dbReference>
<keyword evidence="6 17" id="KW-0418">Kinase</keyword>
<dbReference type="InterPro" id="IPR001789">
    <property type="entry name" value="Sig_transdc_resp-reg_receiver"/>
</dbReference>
<keyword evidence="9" id="KW-0805">Transcription regulation</keyword>
<dbReference type="SUPFAM" id="SSF69322">
    <property type="entry name" value="Tricorn protease domain 2"/>
    <property type="match status" value="1"/>
</dbReference>
<dbReference type="Pfam" id="PF12833">
    <property type="entry name" value="HTH_18"/>
    <property type="match status" value="1"/>
</dbReference>
<dbReference type="PANTHER" id="PTHR43547">
    <property type="entry name" value="TWO-COMPONENT HISTIDINE KINASE"/>
    <property type="match status" value="1"/>
</dbReference>
<dbReference type="PROSITE" id="PS00041">
    <property type="entry name" value="HTH_ARAC_FAMILY_1"/>
    <property type="match status" value="1"/>
</dbReference>
<evidence type="ECO:0000256" key="7">
    <source>
        <dbReference type="ARBA" id="ARBA00022840"/>
    </source>
</evidence>
<keyword evidence="7" id="KW-0067">ATP-binding</keyword>
<dbReference type="GO" id="GO:0003700">
    <property type="term" value="F:DNA-binding transcription factor activity"/>
    <property type="evidence" value="ECO:0007669"/>
    <property type="project" value="InterPro"/>
</dbReference>
<dbReference type="CDD" id="cd00082">
    <property type="entry name" value="HisKA"/>
    <property type="match status" value="1"/>
</dbReference>
<evidence type="ECO:0000259" key="14">
    <source>
        <dbReference type="PROSITE" id="PS01124"/>
    </source>
</evidence>
<dbReference type="CDD" id="cd17574">
    <property type="entry name" value="REC_OmpR"/>
    <property type="match status" value="1"/>
</dbReference>
<feature type="domain" description="Histidine kinase" evidence="15">
    <location>
        <begin position="853"/>
        <end position="1073"/>
    </location>
</feature>
<proteinExistence type="predicted"/>
<evidence type="ECO:0000256" key="6">
    <source>
        <dbReference type="ARBA" id="ARBA00022777"/>
    </source>
</evidence>
<name>A0A0I9SB48_BACFG</name>
<dbReference type="InterPro" id="IPR018062">
    <property type="entry name" value="HTH_AraC-typ_CS"/>
</dbReference>
<dbReference type="Pfam" id="PF00512">
    <property type="entry name" value="HisKA"/>
    <property type="match status" value="1"/>
</dbReference>
<feature type="modified residue" description="4-aspartylphosphate" evidence="12">
    <location>
        <position position="1162"/>
    </location>
</feature>
<evidence type="ECO:0000256" key="9">
    <source>
        <dbReference type="ARBA" id="ARBA00023015"/>
    </source>
</evidence>
<dbReference type="SUPFAM" id="SSF52172">
    <property type="entry name" value="CheY-like"/>
    <property type="match status" value="1"/>
</dbReference>
<dbReference type="SUPFAM" id="SSF46689">
    <property type="entry name" value="Homeodomain-like"/>
    <property type="match status" value="1"/>
</dbReference>
<dbReference type="SUPFAM" id="SSF47384">
    <property type="entry name" value="Homodimeric domain of signal transducing histidine kinase"/>
    <property type="match status" value="1"/>
</dbReference>
<keyword evidence="5" id="KW-0547">Nucleotide-binding</keyword>
<feature type="domain" description="HTH araC/xylS-type" evidence="14">
    <location>
        <begin position="1261"/>
        <end position="1360"/>
    </location>
</feature>
<keyword evidence="3 12" id="KW-0597">Phosphoprotein</keyword>
<feature type="domain" description="Response regulatory" evidence="16">
    <location>
        <begin position="1114"/>
        <end position="1229"/>
    </location>
</feature>
<dbReference type="Gene3D" id="3.40.50.2300">
    <property type="match status" value="1"/>
</dbReference>
<evidence type="ECO:0000256" key="2">
    <source>
        <dbReference type="ARBA" id="ARBA00012438"/>
    </source>
</evidence>
<dbReference type="PANTHER" id="PTHR43547:SF2">
    <property type="entry name" value="HYBRID SIGNAL TRANSDUCTION HISTIDINE KINASE C"/>
    <property type="match status" value="1"/>
</dbReference>
<dbReference type="GO" id="GO:0043565">
    <property type="term" value="F:sequence-specific DNA binding"/>
    <property type="evidence" value="ECO:0007669"/>
    <property type="project" value="InterPro"/>
</dbReference>
<dbReference type="PROSITE" id="PS50109">
    <property type="entry name" value="HIS_KIN"/>
    <property type="match status" value="1"/>
</dbReference>
<dbReference type="InterPro" id="IPR013783">
    <property type="entry name" value="Ig-like_fold"/>
</dbReference>
<dbReference type="InterPro" id="IPR009057">
    <property type="entry name" value="Homeodomain-like_sf"/>
</dbReference>
<dbReference type="Pfam" id="PF02518">
    <property type="entry name" value="HATPase_c"/>
    <property type="match status" value="1"/>
</dbReference>
<evidence type="ECO:0000256" key="13">
    <source>
        <dbReference type="SAM" id="Phobius"/>
    </source>
</evidence>
<accession>A0A0I9SB48</accession>
<dbReference type="FunFam" id="1.10.10.60:FF:000284">
    <property type="entry name" value="Two-component system sensor histidine kinase/response regulator"/>
    <property type="match status" value="1"/>
</dbReference>
<evidence type="ECO:0000256" key="8">
    <source>
        <dbReference type="ARBA" id="ARBA00023012"/>
    </source>
</evidence>
<dbReference type="InterPro" id="IPR003594">
    <property type="entry name" value="HATPase_dom"/>
</dbReference>
<dbReference type="InterPro" id="IPR036097">
    <property type="entry name" value="HisK_dim/P_sf"/>
</dbReference>
<dbReference type="Pfam" id="PF00072">
    <property type="entry name" value="Response_reg"/>
    <property type="match status" value="1"/>
</dbReference>
<evidence type="ECO:0000256" key="4">
    <source>
        <dbReference type="ARBA" id="ARBA00022679"/>
    </source>
</evidence>
<reference evidence="17" key="2">
    <citation type="submission" date="2014-07" db="EMBL/GenBank/DDBJ databases">
        <title>Genetics and epidemiology of antimicrobial resistance in B. fragilis group.</title>
        <authorList>
            <person name="Sydenham T.V."/>
            <person name="Hasman H."/>
            <person name="Kemp M."/>
            <person name="Justesen U.S."/>
        </authorList>
    </citation>
    <scope>NUCLEOTIDE SEQUENCE [LARGE SCALE GENOMIC DNA]</scope>
    <source>
        <strain evidence="17">DCMOUH0018B</strain>
    </source>
</reference>
<evidence type="ECO:0000313" key="17">
    <source>
        <dbReference type="EMBL" id="KFX75408.1"/>
    </source>
</evidence>
<dbReference type="InterPro" id="IPR004358">
    <property type="entry name" value="Sig_transdc_His_kin-like_C"/>
</dbReference>
<reference evidence="17" key="1">
    <citation type="book" date="2014" name="THE 24TH EUROPEAN CONGRESS OF CLINICAL MICROBIOLOGY AND INFECTIOUS DISEASES" publisher="ECCMID 2014" city="Barcelona, Spain">
        <title>Identification of resistance genes in three multidrug-resistant Bacteroides fragilis isolates by whole genome sequencing.</title>
        <editorList>
            <person name="Unknown"/>
            <person name="A."/>
        </editorList>
        <authorList>
            <person name="Sydenham T.V."/>
            <person name="Hasman H."/>
            <person name="Wang M."/>
            <person name="Soki J."/>
            <person name="Nagy E."/>
            <person name="Justesen U.S."/>
        </authorList>
    </citation>
    <scope>NUCLEOTIDE SEQUENCE</scope>
    <source>
        <strain evidence="17">DCMOUH0018B</strain>
    </source>
</reference>
<feature type="transmembrane region" description="Helical" evidence="13">
    <location>
        <begin position="792"/>
        <end position="810"/>
    </location>
</feature>
<dbReference type="SMART" id="SM00342">
    <property type="entry name" value="HTH_ARAC"/>
    <property type="match status" value="1"/>
</dbReference>
<dbReference type="SMART" id="SM00387">
    <property type="entry name" value="HATPase_c"/>
    <property type="match status" value="1"/>
</dbReference>
<dbReference type="SMART" id="SM00448">
    <property type="entry name" value="REC"/>
    <property type="match status" value="1"/>
</dbReference>
<dbReference type="PRINTS" id="PR00344">
    <property type="entry name" value="BCTRLSENSOR"/>
</dbReference>
<keyword evidence="13" id="KW-0812">Transmembrane</keyword>
<evidence type="ECO:0000256" key="1">
    <source>
        <dbReference type="ARBA" id="ARBA00000085"/>
    </source>
</evidence>
<dbReference type="PROSITE" id="PS50110">
    <property type="entry name" value="RESPONSE_REGULATORY"/>
    <property type="match status" value="1"/>
</dbReference>
<dbReference type="EMBL" id="JMZZ02000102">
    <property type="protein sequence ID" value="KFX75408.1"/>
    <property type="molecule type" value="Genomic_DNA"/>
</dbReference>
<dbReference type="SMART" id="SM00388">
    <property type="entry name" value="HisKA"/>
    <property type="match status" value="1"/>
</dbReference>
<dbReference type="SUPFAM" id="SSF63829">
    <property type="entry name" value="Calcium-dependent phosphotriesterase"/>
    <property type="match status" value="1"/>
</dbReference>
<dbReference type="InterPro" id="IPR003661">
    <property type="entry name" value="HisK_dim/P_dom"/>
</dbReference>
<evidence type="ECO:0000256" key="10">
    <source>
        <dbReference type="ARBA" id="ARBA00023125"/>
    </source>
</evidence>
<protein>
    <recommendedName>
        <fullName evidence="2">histidine kinase</fullName>
        <ecNumber evidence="2">2.7.13.3</ecNumber>
    </recommendedName>
</protein>
<keyword evidence="10" id="KW-0238">DNA-binding</keyword>
<dbReference type="Gene3D" id="1.10.287.130">
    <property type="match status" value="1"/>
</dbReference>
<keyword evidence="4" id="KW-0808">Transferase</keyword>
<comment type="catalytic activity">
    <reaction evidence="1">
        <text>ATP + protein L-histidine = ADP + protein N-phospho-L-histidine.</text>
        <dbReference type="EC" id="2.7.13.3"/>
    </reaction>
</comment>
<dbReference type="SUPFAM" id="SSF55874">
    <property type="entry name" value="ATPase domain of HSP90 chaperone/DNA topoisomerase II/histidine kinase"/>
    <property type="match status" value="1"/>
</dbReference>
<dbReference type="InterPro" id="IPR036890">
    <property type="entry name" value="HATPase_C_sf"/>
</dbReference>
<dbReference type="InterPro" id="IPR018060">
    <property type="entry name" value="HTH_AraC"/>
</dbReference>
<dbReference type="GO" id="GO:0005524">
    <property type="term" value="F:ATP binding"/>
    <property type="evidence" value="ECO:0007669"/>
    <property type="project" value="UniProtKB-KW"/>
</dbReference>
<dbReference type="Gene3D" id="1.10.10.60">
    <property type="entry name" value="Homeodomain-like"/>
    <property type="match status" value="1"/>
</dbReference>
<keyword evidence="11" id="KW-0804">Transcription</keyword>
<keyword evidence="8" id="KW-0902">Two-component regulatory system</keyword>
<dbReference type="InterPro" id="IPR015943">
    <property type="entry name" value="WD40/YVTN_repeat-like_dom_sf"/>
</dbReference>
<dbReference type="Gene3D" id="3.30.565.10">
    <property type="entry name" value="Histidine kinase-like ATPase, C-terminal domain"/>
    <property type="match status" value="1"/>
</dbReference>
<dbReference type="Gene3D" id="2.60.40.10">
    <property type="entry name" value="Immunoglobulins"/>
    <property type="match status" value="1"/>
</dbReference>
<dbReference type="Pfam" id="PF07495">
    <property type="entry name" value="Y_Y_Y"/>
    <property type="match status" value="1"/>
</dbReference>